<accession>A0A6J7E1D6</accession>
<evidence type="ECO:0000259" key="1">
    <source>
        <dbReference type="PROSITE" id="PS51186"/>
    </source>
</evidence>
<dbReference type="PANTHER" id="PTHR43072:SF52">
    <property type="entry name" value="GCN5-RELATED N-ACETYLTRANSFERASE"/>
    <property type="match status" value="1"/>
</dbReference>
<dbReference type="Pfam" id="PF00583">
    <property type="entry name" value="Acetyltransf_1"/>
    <property type="match status" value="1"/>
</dbReference>
<protein>
    <submittedName>
        <fullName evidence="2">Unannotated protein</fullName>
    </submittedName>
</protein>
<dbReference type="SUPFAM" id="SSF55729">
    <property type="entry name" value="Acyl-CoA N-acyltransferases (Nat)"/>
    <property type="match status" value="1"/>
</dbReference>
<dbReference type="GO" id="GO:0008080">
    <property type="term" value="F:N-acetyltransferase activity"/>
    <property type="evidence" value="ECO:0007669"/>
    <property type="project" value="InterPro"/>
</dbReference>
<evidence type="ECO:0000313" key="2">
    <source>
        <dbReference type="EMBL" id="CAB4875065.1"/>
    </source>
</evidence>
<proteinExistence type="predicted"/>
<dbReference type="EMBL" id="CAFBLW010000033">
    <property type="protein sequence ID" value="CAB4875065.1"/>
    <property type="molecule type" value="Genomic_DNA"/>
</dbReference>
<feature type="domain" description="N-acetyltransferase" evidence="1">
    <location>
        <begin position="5"/>
        <end position="154"/>
    </location>
</feature>
<dbReference type="AlphaFoldDB" id="A0A6J7E1D6"/>
<reference evidence="2" key="1">
    <citation type="submission" date="2020-05" db="EMBL/GenBank/DDBJ databases">
        <authorList>
            <person name="Chiriac C."/>
            <person name="Salcher M."/>
            <person name="Ghai R."/>
            <person name="Kavagutti S V."/>
        </authorList>
    </citation>
    <scope>NUCLEOTIDE SEQUENCE</scope>
</reference>
<dbReference type="Gene3D" id="3.40.630.30">
    <property type="match status" value="1"/>
</dbReference>
<dbReference type="InterPro" id="IPR006464">
    <property type="entry name" value="AcTrfase_RimI/Ard1"/>
</dbReference>
<dbReference type="PANTHER" id="PTHR43072">
    <property type="entry name" value="N-ACETYLTRANSFERASE"/>
    <property type="match status" value="1"/>
</dbReference>
<name>A0A6J7E1D6_9ZZZZ</name>
<dbReference type="CDD" id="cd04301">
    <property type="entry name" value="NAT_SF"/>
    <property type="match status" value="1"/>
</dbReference>
<sequence>MAKSFKIREAMTLDLPTLVGMEKKLFSDSPWSMGQFKEEFKGVPKSRFFLVAVDADNQIIGYAGVLVVAPGVEADVLTVGVLPEHQKRGIASAFMSELEDWSLEKGAPAMMLEVAVENKPAISLYEKLGYSNISTRQNYYGPALDAFVMRKELAK</sequence>
<dbReference type="InterPro" id="IPR016181">
    <property type="entry name" value="Acyl_CoA_acyltransferase"/>
</dbReference>
<dbReference type="NCBIfam" id="TIGR01575">
    <property type="entry name" value="rimI"/>
    <property type="match status" value="1"/>
</dbReference>
<organism evidence="2">
    <name type="scientific">freshwater metagenome</name>
    <dbReference type="NCBI Taxonomy" id="449393"/>
    <lineage>
        <taxon>unclassified sequences</taxon>
        <taxon>metagenomes</taxon>
        <taxon>ecological metagenomes</taxon>
    </lineage>
</organism>
<gene>
    <name evidence="2" type="ORF">UFOPK3461_00556</name>
</gene>
<dbReference type="PROSITE" id="PS51186">
    <property type="entry name" value="GNAT"/>
    <property type="match status" value="1"/>
</dbReference>
<dbReference type="InterPro" id="IPR000182">
    <property type="entry name" value="GNAT_dom"/>
</dbReference>